<dbReference type="EMBL" id="BQXU01000044">
    <property type="protein sequence ID" value="GKT51061.1"/>
    <property type="molecule type" value="Genomic_DNA"/>
</dbReference>
<dbReference type="Proteomes" id="UP001055115">
    <property type="component" value="Unassembled WGS sequence"/>
</dbReference>
<organism evidence="1 2">
    <name type="scientific">Colletotrichum spaethianum</name>
    <dbReference type="NCBI Taxonomy" id="700344"/>
    <lineage>
        <taxon>Eukaryota</taxon>
        <taxon>Fungi</taxon>
        <taxon>Dikarya</taxon>
        <taxon>Ascomycota</taxon>
        <taxon>Pezizomycotina</taxon>
        <taxon>Sordariomycetes</taxon>
        <taxon>Hypocreomycetidae</taxon>
        <taxon>Glomerellales</taxon>
        <taxon>Glomerellaceae</taxon>
        <taxon>Colletotrichum</taxon>
        <taxon>Colletotrichum spaethianum species complex</taxon>
    </lineage>
</organism>
<comment type="caution">
    <text evidence="1">The sequence shown here is derived from an EMBL/GenBank/DDBJ whole genome shotgun (WGS) entry which is preliminary data.</text>
</comment>
<sequence length="209" mass="22549">MPSCVSLENFSDLSHIQIIKKAGGQAGRLGFILDKEIGVNQPKRLEKAKILVADASRDKDKTNIFGACVKVGTSSKLADLEKAGEKMNIKVEKIKAHGINSFINRRPTEIRFQCGPGGDGKHRWKESARAMIMSCYQETEKRQNPSMTAHYNSNCTQIKSSLPAATPCAFSLCPSSSPAAETPCNISSATPVALVTLLAGPKNECVPDD</sequence>
<accession>A0AA37UL36</accession>
<evidence type="ECO:0000313" key="2">
    <source>
        <dbReference type="Proteomes" id="UP001055115"/>
    </source>
</evidence>
<dbReference type="InterPro" id="IPR027410">
    <property type="entry name" value="TCP-1-like_intermed_sf"/>
</dbReference>
<keyword evidence="2" id="KW-1185">Reference proteome</keyword>
<dbReference type="InterPro" id="IPR027409">
    <property type="entry name" value="GroEL-like_apical_dom_sf"/>
</dbReference>
<dbReference type="AlphaFoldDB" id="A0AA37UL36"/>
<evidence type="ECO:0000313" key="1">
    <source>
        <dbReference type="EMBL" id="GKT51061.1"/>
    </source>
</evidence>
<name>A0AA37UL36_9PEZI</name>
<proteinExistence type="predicted"/>
<dbReference type="RefSeq" id="XP_049133411.1">
    <property type="nucleotide sequence ID" value="XM_049277454.1"/>
</dbReference>
<dbReference type="Gene3D" id="3.30.260.10">
    <property type="entry name" value="TCP-1-like chaperonin intermediate domain"/>
    <property type="match status" value="1"/>
</dbReference>
<dbReference type="GeneID" id="73332044"/>
<dbReference type="Gene3D" id="3.50.7.10">
    <property type="entry name" value="GroEL"/>
    <property type="match status" value="1"/>
</dbReference>
<protein>
    <submittedName>
        <fullName evidence="1">T-complex protein 1 subunit eta</fullName>
    </submittedName>
</protein>
<dbReference type="SUPFAM" id="SSF52029">
    <property type="entry name" value="GroEL apical domain-like"/>
    <property type="match status" value="1"/>
</dbReference>
<reference evidence="1 2" key="1">
    <citation type="submission" date="2022-03" db="EMBL/GenBank/DDBJ databases">
        <title>Genome data of Colletotrichum spp.</title>
        <authorList>
            <person name="Utami Y.D."/>
            <person name="Hiruma K."/>
        </authorList>
    </citation>
    <scope>NUCLEOTIDE SEQUENCE [LARGE SCALE GENOMIC DNA]</scope>
    <source>
        <strain evidence="1 2">MAFF 239500</strain>
    </source>
</reference>
<gene>
    <name evidence="1" type="ORF">ColSpa_11242</name>
</gene>